<dbReference type="GO" id="GO:0098797">
    <property type="term" value="C:plasma membrane protein complex"/>
    <property type="evidence" value="ECO:0007669"/>
    <property type="project" value="TreeGrafter"/>
</dbReference>
<feature type="transmembrane region" description="Helical" evidence="7">
    <location>
        <begin position="313"/>
        <end position="339"/>
    </location>
</feature>
<feature type="transmembrane region" description="Helical" evidence="7">
    <location>
        <begin position="437"/>
        <end position="457"/>
    </location>
</feature>
<dbReference type="PANTHER" id="PTHR30489">
    <property type="entry name" value="LIPOPROTEIN-RELEASING SYSTEM TRANSMEMBRANE PROTEIN LOLE"/>
    <property type="match status" value="1"/>
</dbReference>
<dbReference type="InterPro" id="IPR003838">
    <property type="entry name" value="ABC3_permease_C"/>
</dbReference>
<feature type="transmembrane region" description="Helical" evidence="7">
    <location>
        <begin position="276"/>
        <end position="293"/>
    </location>
</feature>
<proteinExistence type="inferred from homology"/>
<dbReference type="STRING" id="665467.SAMN02982931_03055"/>
<evidence type="ECO:0000256" key="6">
    <source>
        <dbReference type="ARBA" id="ARBA00023136"/>
    </source>
</evidence>
<dbReference type="AlphaFoldDB" id="A0A1G6D5R3"/>
<organism evidence="9 10">
    <name type="scientific">Bauldia litoralis</name>
    <dbReference type="NCBI Taxonomy" id="665467"/>
    <lineage>
        <taxon>Bacteria</taxon>
        <taxon>Pseudomonadati</taxon>
        <taxon>Pseudomonadota</taxon>
        <taxon>Alphaproteobacteria</taxon>
        <taxon>Hyphomicrobiales</taxon>
        <taxon>Kaistiaceae</taxon>
        <taxon>Bauldia</taxon>
    </lineage>
</organism>
<dbReference type="PANTHER" id="PTHR30489:SF0">
    <property type="entry name" value="LIPOPROTEIN-RELEASING SYSTEM TRANSMEMBRANE PROTEIN LOLE"/>
    <property type="match status" value="1"/>
</dbReference>
<comment type="subcellular location">
    <subcellularLocation>
        <location evidence="1">Cell membrane</location>
        <topology evidence="1">Multi-pass membrane protein</topology>
    </subcellularLocation>
</comment>
<keyword evidence="4 7" id="KW-0812">Transmembrane</keyword>
<feature type="transmembrane region" description="Helical" evidence="7">
    <location>
        <begin position="20"/>
        <end position="43"/>
    </location>
</feature>
<feature type="domain" description="ABC3 transporter permease C-terminal" evidence="8">
    <location>
        <begin position="665"/>
        <end position="777"/>
    </location>
</feature>
<dbReference type="GO" id="GO:0044874">
    <property type="term" value="P:lipoprotein localization to outer membrane"/>
    <property type="evidence" value="ECO:0007669"/>
    <property type="project" value="TreeGrafter"/>
</dbReference>
<evidence type="ECO:0000259" key="8">
    <source>
        <dbReference type="Pfam" id="PF02687"/>
    </source>
</evidence>
<evidence type="ECO:0000256" key="7">
    <source>
        <dbReference type="SAM" id="Phobius"/>
    </source>
</evidence>
<feature type="transmembrane region" description="Helical" evidence="7">
    <location>
        <begin position="755"/>
        <end position="773"/>
    </location>
</feature>
<keyword evidence="5 7" id="KW-1133">Transmembrane helix</keyword>
<evidence type="ECO:0000256" key="5">
    <source>
        <dbReference type="ARBA" id="ARBA00022989"/>
    </source>
</evidence>
<keyword evidence="10" id="KW-1185">Reference proteome</keyword>
<accession>A0A1G6D5R3</accession>
<feature type="transmembrane region" description="Helical" evidence="7">
    <location>
        <begin position="364"/>
        <end position="391"/>
    </location>
</feature>
<feature type="transmembrane region" description="Helical" evidence="7">
    <location>
        <begin position="708"/>
        <end position="735"/>
    </location>
</feature>
<dbReference type="Pfam" id="PF02687">
    <property type="entry name" value="FtsX"/>
    <property type="match status" value="2"/>
</dbReference>
<evidence type="ECO:0000256" key="3">
    <source>
        <dbReference type="ARBA" id="ARBA00022475"/>
    </source>
</evidence>
<sequence length="790" mass="86291">MRALDIKLFRDLRRLWAQSLAIALVMACGVATLILAFGAYLSLEETRDAYYERYKFGDVFASASRVPDSVARRIAEIDGVAAVESRIVEMALLDIEGFREPATGLIVSTPPDRSIDVNDVFVRQGRMPEPGRVNEVAIDTQFAEAQRFEIGSEFEAVIGSAKMRLTVVGIAMSPEFVYALGPGDMMPDSRRFATIWMPEEALASLFDLDGAFNSVSVRLLRDASETAVIEAIEAIDDLLEPYGGTGAHARKDQMSNAFLQGELDQLRGMAQMIPPIFLLVSAFLINMILSRLIELEREQIGLLKALGFGRGAVAWHYLKLVLVIAVIGVLIGAALGTWAGRGMTVMYSRFFAFPFLVFRSDIDIYLIAAVVSMAAAAAGALRAITVVFALPPAVAMRPPAPQVYRQFMGGLLSRLNLFSQLTTMALRHLVRHPVRSLLTAIGTAFAVALMGVALGTLSSVDFMVDAVFFRTERQDATLAFSTARPSQAFEAVARLPGVIAAEPYLSAPVTMRNGQYSRQLTITGKPPQTDLSRVLDLDLAPVLLPPTGLAIGDRVADLLHLRPGDLARVEFLDGERRTVDVPVTQIIQSYIGLVVFMDIEALARLQGTGPRISGVHLLVDDSRLDDLYTAVKETPQISAVALVSRSRQRFQETMQENMTMMLTVYLALSIIIAFGVVYNSARIQLSERARELATLRVLGFRRAEVSNVLFIEIGVIVALAQPIGWLIATGLGIIITDSLATDMFRVPFVIEPSTFAIASIVVVAAALVSALIVRRRVDSLDLVRVLKTRE</sequence>
<dbReference type="EMBL" id="FMXQ01000006">
    <property type="protein sequence ID" value="SDB40493.1"/>
    <property type="molecule type" value="Genomic_DNA"/>
</dbReference>
<evidence type="ECO:0000256" key="4">
    <source>
        <dbReference type="ARBA" id="ARBA00022692"/>
    </source>
</evidence>
<evidence type="ECO:0000313" key="10">
    <source>
        <dbReference type="Proteomes" id="UP000199071"/>
    </source>
</evidence>
<feature type="transmembrane region" description="Helical" evidence="7">
    <location>
        <begin position="658"/>
        <end position="678"/>
    </location>
</feature>
<reference evidence="9 10" key="1">
    <citation type="submission" date="2016-10" db="EMBL/GenBank/DDBJ databases">
        <authorList>
            <person name="de Groot N.N."/>
        </authorList>
    </citation>
    <scope>NUCLEOTIDE SEQUENCE [LARGE SCALE GENOMIC DNA]</scope>
    <source>
        <strain evidence="9 10">ATCC 35022</strain>
    </source>
</reference>
<feature type="domain" description="ABC3 transporter permease C-terminal" evidence="8">
    <location>
        <begin position="276"/>
        <end position="384"/>
    </location>
</feature>
<dbReference type="OrthoDB" id="5137249at2"/>
<keyword evidence="6 7" id="KW-0472">Membrane</keyword>
<evidence type="ECO:0000256" key="2">
    <source>
        <dbReference type="ARBA" id="ARBA00005236"/>
    </source>
</evidence>
<comment type="similarity">
    <text evidence="2">Belongs to the ABC-4 integral membrane protein family. LolC/E subfamily.</text>
</comment>
<keyword evidence="3" id="KW-1003">Cell membrane</keyword>
<protein>
    <submittedName>
        <fullName evidence="9">Putative ABC transport system permease protein</fullName>
    </submittedName>
</protein>
<evidence type="ECO:0000256" key="1">
    <source>
        <dbReference type="ARBA" id="ARBA00004651"/>
    </source>
</evidence>
<dbReference type="Proteomes" id="UP000199071">
    <property type="component" value="Unassembled WGS sequence"/>
</dbReference>
<dbReference type="PROSITE" id="PS51257">
    <property type="entry name" value="PROKAR_LIPOPROTEIN"/>
    <property type="match status" value="1"/>
</dbReference>
<name>A0A1G6D5R3_9HYPH</name>
<dbReference type="InterPro" id="IPR051447">
    <property type="entry name" value="Lipoprotein-release_system"/>
</dbReference>
<dbReference type="RefSeq" id="WP_090877805.1">
    <property type="nucleotide sequence ID" value="NZ_FMXQ01000006.1"/>
</dbReference>
<evidence type="ECO:0000313" key="9">
    <source>
        <dbReference type="EMBL" id="SDB40493.1"/>
    </source>
</evidence>
<gene>
    <name evidence="9" type="ORF">SAMN02982931_03055</name>
</gene>